<accession>A0A483CNY4</accession>
<protein>
    <submittedName>
        <fullName evidence="1">Regulator of amino acid metabolism, contains ACT domain protein</fullName>
    </submittedName>
</protein>
<organism evidence="1 2">
    <name type="scientific">Methanofollis fontis</name>
    <dbReference type="NCBI Taxonomy" id="2052832"/>
    <lineage>
        <taxon>Archaea</taxon>
        <taxon>Methanobacteriati</taxon>
        <taxon>Methanobacteriota</taxon>
        <taxon>Stenosarchaea group</taxon>
        <taxon>Methanomicrobia</taxon>
        <taxon>Methanomicrobiales</taxon>
        <taxon>Methanomicrobiaceae</taxon>
        <taxon>Methanofollis</taxon>
    </lineage>
</organism>
<gene>
    <name evidence="1" type="ORF">CUJ86_05325</name>
</gene>
<dbReference type="EMBL" id="PGCL01000002">
    <property type="protein sequence ID" value="TAJ44720.1"/>
    <property type="molecule type" value="Genomic_DNA"/>
</dbReference>
<proteinExistence type="predicted"/>
<dbReference type="OrthoDB" id="30884at2157"/>
<evidence type="ECO:0000313" key="2">
    <source>
        <dbReference type="Proteomes" id="UP000292580"/>
    </source>
</evidence>
<keyword evidence="2" id="KW-1185">Reference proteome</keyword>
<comment type="caution">
    <text evidence="1">The sequence shown here is derived from an EMBL/GenBank/DDBJ whole genome shotgun (WGS) entry which is preliminary data.</text>
</comment>
<dbReference type="AlphaFoldDB" id="A0A483CNY4"/>
<dbReference type="InterPro" id="IPR014424">
    <property type="entry name" value="UCP004897_ACT"/>
</dbReference>
<name>A0A483CNY4_9EURY</name>
<dbReference type="Proteomes" id="UP000292580">
    <property type="component" value="Unassembled WGS sequence"/>
</dbReference>
<dbReference type="PIRSF" id="PIRSF004897">
    <property type="entry name" value="UCP004897_ACT"/>
    <property type="match status" value="1"/>
</dbReference>
<evidence type="ECO:0000313" key="1">
    <source>
        <dbReference type="EMBL" id="TAJ44720.1"/>
    </source>
</evidence>
<dbReference type="RefSeq" id="WP_130646519.1">
    <property type="nucleotide sequence ID" value="NZ_PGCL01000002.1"/>
</dbReference>
<reference evidence="1 2" key="1">
    <citation type="submission" date="2017-11" db="EMBL/GenBank/DDBJ databases">
        <title>Isolation and Characterization of Methanofollis Species from Methane Seep Offshore SW Taiwan.</title>
        <authorList>
            <person name="Teng N.-H."/>
            <person name="Lai M.-C."/>
            <person name="Chen S.-C."/>
        </authorList>
    </citation>
    <scope>NUCLEOTIDE SEQUENCE [LARGE SCALE GENOMIC DNA]</scope>
    <source>
        <strain evidence="1 2">FWC-SCC2</strain>
    </source>
</reference>
<sequence>MWATLMREFADSPAQSRVVRFLLENGFGVSPEGRVTCNGIEIPATHIARAIGIDRRVVDATARRIASLEGTAEVFARMRATPDLSQVADFLGLTVITIIPPDAQQRGIVGAAVDILSRHNLAIRQIFVTDPYLVEAPKLVIILDEPLPVGVVEELRALPQVKQLIF</sequence>